<proteinExistence type="predicted"/>
<dbReference type="EMBL" id="BARV01040198">
    <property type="protein sequence ID" value="GAI51701.1"/>
    <property type="molecule type" value="Genomic_DNA"/>
</dbReference>
<name>X1QA63_9ZZZZ</name>
<evidence type="ECO:0000313" key="2">
    <source>
        <dbReference type="EMBL" id="GAI51701.1"/>
    </source>
</evidence>
<comment type="caution">
    <text evidence="2">The sequence shown here is derived from an EMBL/GenBank/DDBJ whole genome shotgun (WGS) entry which is preliminary data.</text>
</comment>
<protein>
    <submittedName>
        <fullName evidence="2">Uncharacterized protein</fullName>
    </submittedName>
</protein>
<reference evidence="2" key="1">
    <citation type="journal article" date="2014" name="Front. Microbiol.">
        <title>High frequency of phylogenetically diverse reductive dehalogenase-homologous genes in deep subseafloor sedimentary metagenomes.</title>
        <authorList>
            <person name="Kawai M."/>
            <person name="Futagami T."/>
            <person name="Toyoda A."/>
            <person name="Takaki Y."/>
            <person name="Nishi S."/>
            <person name="Hori S."/>
            <person name="Arai W."/>
            <person name="Tsubouchi T."/>
            <person name="Morono Y."/>
            <person name="Uchiyama I."/>
            <person name="Ito T."/>
            <person name="Fujiyama A."/>
            <person name="Inagaki F."/>
            <person name="Takami H."/>
        </authorList>
    </citation>
    <scope>NUCLEOTIDE SEQUENCE</scope>
    <source>
        <strain evidence="2">Expedition CK06-06</strain>
    </source>
</reference>
<gene>
    <name evidence="2" type="ORF">S06H3_61331</name>
</gene>
<dbReference type="AlphaFoldDB" id="X1QA63"/>
<accession>X1QA63</accession>
<sequence length="78" mass="8516">MTLAEGDQSRNPFSVCTWQDVSGCTDCPIDDALNCRFDWGALLYFLAGFLPGDGPHTGDARGNDERPIHDCDLRRGVG</sequence>
<evidence type="ECO:0000256" key="1">
    <source>
        <dbReference type="SAM" id="MobiDB-lite"/>
    </source>
</evidence>
<organism evidence="2">
    <name type="scientific">marine sediment metagenome</name>
    <dbReference type="NCBI Taxonomy" id="412755"/>
    <lineage>
        <taxon>unclassified sequences</taxon>
        <taxon>metagenomes</taxon>
        <taxon>ecological metagenomes</taxon>
    </lineage>
</organism>
<feature type="region of interest" description="Disordered" evidence="1">
    <location>
        <begin position="56"/>
        <end position="78"/>
    </location>
</feature>